<dbReference type="InterPro" id="IPR051532">
    <property type="entry name" value="Ester_Hydrolysis_Enzymes"/>
</dbReference>
<dbReference type="Gene3D" id="3.40.50.1110">
    <property type="entry name" value="SGNH hydrolase"/>
    <property type="match status" value="1"/>
</dbReference>
<evidence type="ECO:0000259" key="3">
    <source>
        <dbReference type="Pfam" id="PF13472"/>
    </source>
</evidence>
<protein>
    <submittedName>
        <fullName evidence="4">SGNH/GDSL hydrolase family protein</fullName>
    </submittedName>
</protein>
<reference evidence="5" key="1">
    <citation type="journal article" date="2019" name="Int. J. Syst. Evol. Microbiol.">
        <title>The Global Catalogue of Microorganisms (GCM) 10K type strain sequencing project: providing services to taxonomists for standard genome sequencing and annotation.</title>
        <authorList>
            <consortium name="The Broad Institute Genomics Platform"/>
            <consortium name="The Broad Institute Genome Sequencing Center for Infectious Disease"/>
            <person name="Wu L."/>
            <person name="Ma J."/>
        </authorList>
    </citation>
    <scope>NUCLEOTIDE SEQUENCE [LARGE SCALE GENOMIC DNA]</scope>
    <source>
        <strain evidence="5">ZS-35-S2</strain>
    </source>
</reference>
<organism evidence="4 5">
    <name type="scientific">Plantactinospora solaniradicis</name>
    <dbReference type="NCBI Taxonomy" id="1723736"/>
    <lineage>
        <taxon>Bacteria</taxon>
        <taxon>Bacillati</taxon>
        <taxon>Actinomycetota</taxon>
        <taxon>Actinomycetes</taxon>
        <taxon>Micromonosporales</taxon>
        <taxon>Micromonosporaceae</taxon>
        <taxon>Plantactinospora</taxon>
    </lineage>
</organism>
<feature type="domain" description="SGNH hydrolase-type esterase" evidence="3">
    <location>
        <begin position="48"/>
        <end position="271"/>
    </location>
</feature>
<dbReference type="EMBL" id="JBHSPR010000044">
    <property type="protein sequence ID" value="MFC6021457.1"/>
    <property type="molecule type" value="Genomic_DNA"/>
</dbReference>
<evidence type="ECO:0000256" key="1">
    <source>
        <dbReference type="SAM" id="MobiDB-lite"/>
    </source>
</evidence>
<dbReference type="GO" id="GO:0016787">
    <property type="term" value="F:hydrolase activity"/>
    <property type="evidence" value="ECO:0007669"/>
    <property type="project" value="UniProtKB-KW"/>
</dbReference>
<evidence type="ECO:0000313" key="4">
    <source>
        <dbReference type="EMBL" id="MFC6021457.1"/>
    </source>
</evidence>
<sequence>MSRRWTAAVTAVLAAFALACDGAQGGGGSQPGPPAQSPRPGLPTSMAALGDSITAGFGSCLTLATCQRNSWSTGDGVRVESLYRRLREANPAIRGKAHNEAVGGARVAGLAGQARDAVRAKVDYVTVLIGANDACRGGIDDMTSVSAFRKSLDSGLAALKKGLPRARVLVVSIPDLYRLWEVGHTDDRVVRVWRDRVCPALLANAASTAPADRTRRSTFRARIDAYNQQLAAACRAYGSRCRYDGGAVHRVRFGLDLVNRLDYFHPNVAGQNKLAEVTWRASGLAGRAD</sequence>
<dbReference type="SUPFAM" id="SSF52266">
    <property type="entry name" value="SGNH hydrolase"/>
    <property type="match status" value="1"/>
</dbReference>
<keyword evidence="2" id="KW-0732">Signal</keyword>
<dbReference type="RefSeq" id="WP_377429643.1">
    <property type="nucleotide sequence ID" value="NZ_JBHSPR010000044.1"/>
</dbReference>
<evidence type="ECO:0000256" key="2">
    <source>
        <dbReference type="SAM" id="SignalP"/>
    </source>
</evidence>
<name>A0ABW1KKJ4_9ACTN</name>
<dbReference type="PROSITE" id="PS51257">
    <property type="entry name" value="PROKAR_LIPOPROTEIN"/>
    <property type="match status" value="1"/>
</dbReference>
<dbReference type="Proteomes" id="UP001596203">
    <property type="component" value="Unassembled WGS sequence"/>
</dbReference>
<evidence type="ECO:0000313" key="5">
    <source>
        <dbReference type="Proteomes" id="UP001596203"/>
    </source>
</evidence>
<feature type="chain" id="PRO_5046674998" evidence="2">
    <location>
        <begin position="20"/>
        <end position="289"/>
    </location>
</feature>
<gene>
    <name evidence="4" type="ORF">ACFP2T_35480</name>
</gene>
<proteinExistence type="predicted"/>
<dbReference type="PANTHER" id="PTHR30383:SF5">
    <property type="entry name" value="SGNH HYDROLASE-TYPE ESTERASE DOMAIN-CONTAINING PROTEIN"/>
    <property type="match status" value="1"/>
</dbReference>
<feature type="region of interest" description="Disordered" evidence="1">
    <location>
        <begin position="24"/>
        <end position="45"/>
    </location>
</feature>
<comment type="caution">
    <text evidence="4">The sequence shown here is derived from an EMBL/GenBank/DDBJ whole genome shotgun (WGS) entry which is preliminary data.</text>
</comment>
<keyword evidence="5" id="KW-1185">Reference proteome</keyword>
<dbReference type="Pfam" id="PF13472">
    <property type="entry name" value="Lipase_GDSL_2"/>
    <property type="match status" value="1"/>
</dbReference>
<accession>A0ABW1KKJ4</accession>
<dbReference type="PANTHER" id="PTHR30383">
    <property type="entry name" value="THIOESTERASE 1/PROTEASE 1/LYSOPHOSPHOLIPASE L1"/>
    <property type="match status" value="1"/>
</dbReference>
<dbReference type="InterPro" id="IPR036514">
    <property type="entry name" value="SGNH_hydro_sf"/>
</dbReference>
<feature type="signal peptide" evidence="2">
    <location>
        <begin position="1"/>
        <end position="19"/>
    </location>
</feature>
<keyword evidence="4" id="KW-0378">Hydrolase</keyword>
<feature type="compositionally biased region" description="Pro residues" evidence="1">
    <location>
        <begin position="31"/>
        <end position="41"/>
    </location>
</feature>
<dbReference type="InterPro" id="IPR013830">
    <property type="entry name" value="SGNH_hydro"/>
</dbReference>